<evidence type="ECO:0000256" key="8">
    <source>
        <dbReference type="ARBA" id="ARBA00023136"/>
    </source>
</evidence>
<keyword evidence="4 11" id="KW-0812">Transmembrane</keyword>
<feature type="transmembrane region" description="Helical" evidence="11">
    <location>
        <begin position="107"/>
        <end position="130"/>
    </location>
</feature>
<evidence type="ECO:0000313" key="14">
    <source>
        <dbReference type="Proteomes" id="UP001457282"/>
    </source>
</evidence>
<dbReference type="PANTHER" id="PTHR48017">
    <property type="entry name" value="OS05G0424000 PROTEIN-RELATED"/>
    <property type="match status" value="1"/>
</dbReference>
<accession>A0AAW1Y987</accession>
<keyword evidence="5" id="KW-0769">Symport</keyword>
<keyword evidence="3" id="KW-0813">Transport</keyword>
<sequence>MGEVVIIETNYMGDLHLPPAMDPSLNPAVGRSSRSAAQVIPITTSPSATEDGTNQGGVGGELNPQDAWLPLTESRNGSTYSVTFHLLCSGIGIQALSLPVAFATLGWAWGCACLLLAFAWQLYTIWLLVLSHESDTGTRYSRYLQLAVTAFGQKLGKLLVMFPMIYLSNGACVQLIIIGGLTMKFFFKTVCNDGATTYCHPMTGTESFFVFMVMAVIVAQFPNLNSIAWVSLIGTITAIIYYTMIWAISIGMGRPNGVSYDPPTMESNMDRFGGILNAIGIVFLAFRGHNVILEIQGTLPSNPKHPIHKRMWRAVIISYGIIATCFLPLAVAGFWAHGNKIPSSFLATISSVSQFPGHNNKTSRIVLGLICILVIIHCLSTFQIYGMVVFDNLELKYTTRKNKPCPRWLRIAFRVLFGGLAFFAAVTFPFLVSLAPLIGGLTLPMAYAYPCFMWIALKKPKPKGVMWCINVGLGCSGLVLSVVLAVAAAWNLAQKGLNANFFKP</sequence>
<feature type="transmembrane region" description="Helical" evidence="11">
    <location>
        <begin position="164"/>
        <end position="187"/>
    </location>
</feature>
<evidence type="ECO:0000256" key="4">
    <source>
        <dbReference type="ARBA" id="ARBA00022692"/>
    </source>
</evidence>
<keyword evidence="7 11" id="KW-1133">Transmembrane helix</keyword>
<comment type="subcellular location">
    <subcellularLocation>
        <location evidence="1">Endomembrane system</location>
        <topology evidence="1">Multi-pass membrane protein</topology>
    </subcellularLocation>
</comment>
<proteinExistence type="inferred from homology"/>
<keyword evidence="8 11" id="KW-0472">Membrane</keyword>
<gene>
    <name evidence="13" type="ORF">M0R45_009885</name>
</gene>
<reference evidence="13 14" key="1">
    <citation type="journal article" date="2023" name="G3 (Bethesda)">
        <title>A chromosome-length genome assembly and annotation of blackberry (Rubus argutus, cv. 'Hillquist').</title>
        <authorList>
            <person name="Bruna T."/>
            <person name="Aryal R."/>
            <person name="Dudchenko O."/>
            <person name="Sargent D.J."/>
            <person name="Mead D."/>
            <person name="Buti M."/>
            <person name="Cavallini A."/>
            <person name="Hytonen T."/>
            <person name="Andres J."/>
            <person name="Pham M."/>
            <person name="Weisz D."/>
            <person name="Mascagni F."/>
            <person name="Usai G."/>
            <person name="Natali L."/>
            <person name="Bassil N."/>
            <person name="Fernandez G.E."/>
            <person name="Lomsadze A."/>
            <person name="Armour M."/>
            <person name="Olukolu B."/>
            <person name="Poorten T."/>
            <person name="Britton C."/>
            <person name="Davik J."/>
            <person name="Ashrafi H."/>
            <person name="Aiden E.L."/>
            <person name="Borodovsky M."/>
            <person name="Worthington M."/>
        </authorList>
    </citation>
    <scope>NUCLEOTIDE SEQUENCE [LARGE SCALE GENOMIC DNA]</scope>
    <source>
        <tissue evidence="13">Leaf</tissue>
    </source>
</reference>
<dbReference type="InterPro" id="IPR013057">
    <property type="entry name" value="AA_transpt_TM"/>
</dbReference>
<feature type="transmembrane region" description="Helical" evidence="11">
    <location>
        <begin position="365"/>
        <end position="390"/>
    </location>
</feature>
<comment type="similarity">
    <text evidence="2">Belongs to the amino acid/polyamine transporter 2 family. Amino acid/auxin permease (AAAP) (TC 2.A.18.1) subfamily.</text>
</comment>
<keyword evidence="9" id="KW-0927">Auxin signaling pathway</keyword>
<evidence type="ECO:0000256" key="5">
    <source>
        <dbReference type="ARBA" id="ARBA00022847"/>
    </source>
</evidence>
<dbReference type="GO" id="GO:0009734">
    <property type="term" value="P:auxin-activated signaling pathway"/>
    <property type="evidence" value="ECO:0007669"/>
    <property type="project" value="UniProtKB-KW"/>
</dbReference>
<evidence type="ECO:0000259" key="12">
    <source>
        <dbReference type="Pfam" id="PF01490"/>
    </source>
</evidence>
<organism evidence="13 14">
    <name type="scientific">Rubus argutus</name>
    <name type="common">Southern blackberry</name>
    <dbReference type="NCBI Taxonomy" id="59490"/>
    <lineage>
        <taxon>Eukaryota</taxon>
        <taxon>Viridiplantae</taxon>
        <taxon>Streptophyta</taxon>
        <taxon>Embryophyta</taxon>
        <taxon>Tracheophyta</taxon>
        <taxon>Spermatophyta</taxon>
        <taxon>Magnoliopsida</taxon>
        <taxon>eudicotyledons</taxon>
        <taxon>Gunneridae</taxon>
        <taxon>Pentapetalae</taxon>
        <taxon>rosids</taxon>
        <taxon>fabids</taxon>
        <taxon>Rosales</taxon>
        <taxon>Rosaceae</taxon>
        <taxon>Rosoideae</taxon>
        <taxon>Rosoideae incertae sedis</taxon>
        <taxon>Rubus</taxon>
    </lineage>
</organism>
<evidence type="ECO:0000256" key="6">
    <source>
        <dbReference type="ARBA" id="ARBA00022970"/>
    </source>
</evidence>
<dbReference type="GO" id="GO:0006865">
    <property type="term" value="P:amino acid transport"/>
    <property type="evidence" value="ECO:0007669"/>
    <property type="project" value="UniProtKB-KW"/>
</dbReference>
<dbReference type="EMBL" id="JBEDUW010000002">
    <property type="protein sequence ID" value="KAK9944312.1"/>
    <property type="molecule type" value="Genomic_DNA"/>
</dbReference>
<comment type="function">
    <text evidence="10">Carrier protein involved in proton-driven auxin influx. Mediates the formation of auxin gradient from developing leaves (site of auxin biosynthesis) to tips by contributing to the loading of auxin in vascular tissues and facilitating acropetal (base to tip) auxin transport within inner tissues of the root apex, and basipetal (tip to base) auxin transport within outer tissues of the root apex. May be involved in lateral roots and nodules formation.</text>
</comment>
<dbReference type="Pfam" id="PF01490">
    <property type="entry name" value="Aa_trans"/>
    <property type="match status" value="1"/>
</dbReference>
<feature type="transmembrane region" description="Helical" evidence="11">
    <location>
        <begin position="314"/>
        <end position="336"/>
    </location>
</feature>
<protein>
    <recommendedName>
        <fullName evidence="12">Amino acid transporter transmembrane domain-containing protein</fullName>
    </recommendedName>
</protein>
<dbReference type="GO" id="GO:0015293">
    <property type="term" value="F:symporter activity"/>
    <property type="evidence" value="ECO:0007669"/>
    <property type="project" value="UniProtKB-KW"/>
</dbReference>
<dbReference type="GO" id="GO:0012505">
    <property type="term" value="C:endomembrane system"/>
    <property type="evidence" value="ECO:0007669"/>
    <property type="project" value="UniProtKB-SubCell"/>
</dbReference>
<evidence type="ECO:0000256" key="3">
    <source>
        <dbReference type="ARBA" id="ARBA00022448"/>
    </source>
</evidence>
<feature type="transmembrane region" description="Helical" evidence="11">
    <location>
        <begin position="437"/>
        <end position="457"/>
    </location>
</feature>
<evidence type="ECO:0000256" key="1">
    <source>
        <dbReference type="ARBA" id="ARBA00004127"/>
    </source>
</evidence>
<feature type="transmembrane region" description="Helical" evidence="11">
    <location>
        <begin position="411"/>
        <end position="431"/>
    </location>
</feature>
<evidence type="ECO:0000256" key="9">
    <source>
        <dbReference type="ARBA" id="ARBA00023294"/>
    </source>
</evidence>
<evidence type="ECO:0000313" key="13">
    <source>
        <dbReference type="EMBL" id="KAK9944312.1"/>
    </source>
</evidence>
<evidence type="ECO:0000256" key="2">
    <source>
        <dbReference type="ARBA" id="ARBA00005590"/>
    </source>
</evidence>
<feature type="transmembrane region" description="Helical" evidence="11">
    <location>
        <begin position="232"/>
        <end position="252"/>
    </location>
</feature>
<dbReference type="Proteomes" id="UP001457282">
    <property type="component" value="Unassembled WGS sequence"/>
</dbReference>
<feature type="domain" description="Amino acid transporter transmembrane" evidence="12">
    <location>
        <begin position="76"/>
        <end position="490"/>
    </location>
</feature>
<evidence type="ECO:0000256" key="10">
    <source>
        <dbReference type="ARBA" id="ARBA00045588"/>
    </source>
</evidence>
<keyword evidence="6" id="KW-0029">Amino-acid transport</keyword>
<feature type="transmembrane region" description="Helical" evidence="11">
    <location>
        <begin position="272"/>
        <end position="293"/>
    </location>
</feature>
<evidence type="ECO:0000256" key="11">
    <source>
        <dbReference type="SAM" id="Phobius"/>
    </source>
</evidence>
<feature type="transmembrane region" description="Helical" evidence="11">
    <location>
        <begin position="82"/>
        <end position="101"/>
    </location>
</feature>
<name>A0AAW1Y987_RUBAR</name>
<feature type="transmembrane region" description="Helical" evidence="11">
    <location>
        <begin position="464"/>
        <end position="490"/>
    </location>
</feature>
<feature type="transmembrane region" description="Helical" evidence="11">
    <location>
        <begin position="207"/>
        <end position="225"/>
    </location>
</feature>
<evidence type="ECO:0000256" key="7">
    <source>
        <dbReference type="ARBA" id="ARBA00022989"/>
    </source>
</evidence>
<keyword evidence="14" id="KW-1185">Reference proteome</keyword>
<dbReference type="AlphaFoldDB" id="A0AAW1Y987"/>
<comment type="caution">
    <text evidence="13">The sequence shown here is derived from an EMBL/GenBank/DDBJ whole genome shotgun (WGS) entry which is preliminary data.</text>
</comment>